<evidence type="ECO:0000313" key="3">
    <source>
        <dbReference type="Proteomes" id="UP001595973"/>
    </source>
</evidence>
<dbReference type="Proteomes" id="UP001595973">
    <property type="component" value="Unassembled WGS sequence"/>
</dbReference>
<keyword evidence="3" id="KW-1185">Reference proteome</keyword>
<accession>A0ABV9KDN0</accession>
<dbReference type="RefSeq" id="WP_380716451.1">
    <property type="nucleotide sequence ID" value="NZ_JBHSGI010000004.1"/>
</dbReference>
<feature type="region of interest" description="Disordered" evidence="1">
    <location>
        <begin position="62"/>
        <end position="88"/>
    </location>
</feature>
<dbReference type="EMBL" id="JBHSGI010000004">
    <property type="protein sequence ID" value="MFC4668182.1"/>
    <property type="molecule type" value="Genomic_DNA"/>
</dbReference>
<protein>
    <submittedName>
        <fullName evidence="2">Helix-turn-helix domain-containing protein</fullName>
    </submittedName>
</protein>
<sequence>MTYSPETLALRWGCSPATIRNRCAAGDIQHFRLGKLYRITEKTVEDIECQTSLSADCEAASASSGATAESDTVISLRHAPERKQRRKG</sequence>
<evidence type="ECO:0000313" key="2">
    <source>
        <dbReference type="EMBL" id="MFC4668182.1"/>
    </source>
</evidence>
<proteinExistence type="predicted"/>
<comment type="caution">
    <text evidence="2">The sequence shown here is derived from an EMBL/GenBank/DDBJ whole genome shotgun (WGS) entry which is preliminary data.</text>
</comment>
<organism evidence="2 3">
    <name type="scientific">Seohaeicola nanhaiensis</name>
    <dbReference type="NCBI Taxonomy" id="1387282"/>
    <lineage>
        <taxon>Bacteria</taxon>
        <taxon>Pseudomonadati</taxon>
        <taxon>Pseudomonadota</taxon>
        <taxon>Alphaproteobacteria</taxon>
        <taxon>Rhodobacterales</taxon>
        <taxon>Roseobacteraceae</taxon>
        <taxon>Seohaeicola</taxon>
    </lineage>
</organism>
<reference evidence="3" key="1">
    <citation type="journal article" date="2019" name="Int. J. Syst. Evol. Microbiol.">
        <title>The Global Catalogue of Microorganisms (GCM) 10K type strain sequencing project: providing services to taxonomists for standard genome sequencing and annotation.</title>
        <authorList>
            <consortium name="The Broad Institute Genomics Platform"/>
            <consortium name="The Broad Institute Genome Sequencing Center for Infectious Disease"/>
            <person name="Wu L."/>
            <person name="Ma J."/>
        </authorList>
    </citation>
    <scope>NUCLEOTIDE SEQUENCE [LARGE SCALE GENOMIC DNA]</scope>
    <source>
        <strain evidence="3">CGMCC 4.7283</strain>
    </source>
</reference>
<name>A0ABV9KDN0_9RHOB</name>
<evidence type="ECO:0000256" key="1">
    <source>
        <dbReference type="SAM" id="MobiDB-lite"/>
    </source>
</evidence>
<gene>
    <name evidence="2" type="ORF">ACFO5X_06415</name>
</gene>